<gene>
    <name evidence="1" type="ORF">Tco_0680240</name>
</gene>
<comment type="caution">
    <text evidence="1">The sequence shown here is derived from an EMBL/GenBank/DDBJ whole genome shotgun (WGS) entry which is preliminary data.</text>
</comment>
<protein>
    <submittedName>
        <fullName evidence="1">Acyl-CoA thioesterase 2</fullName>
    </submittedName>
</protein>
<name>A0ABQ4XKX5_9ASTR</name>
<accession>A0ABQ4XKX5</accession>
<proteinExistence type="predicted"/>
<organism evidence="1 2">
    <name type="scientific">Tanacetum coccineum</name>
    <dbReference type="NCBI Taxonomy" id="301880"/>
    <lineage>
        <taxon>Eukaryota</taxon>
        <taxon>Viridiplantae</taxon>
        <taxon>Streptophyta</taxon>
        <taxon>Embryophyta</taxon>
        <taxon>Tracheophyta</taxon>
        <taxon>Spermatophyta</taxon>
        <taxon>Magnoliopsida</taxon>
        <taxon>eudicotyledons</taxon>
        <taxon>Gunneridae</taxon>
        <taxon>Pentapetalae</taxon>
        <taxon>asterids</taxon>
        <taxon>campanulids</taxon>
        <taxon>Asterales</taxon>
        <taxon>Asteraceae</taxon>
        <taxon>Asteroideae</taxon>
        <taxon>Anthemideae</taxon>
        <taxon>Anthemidinae</taxon>
        <taxon>Tanacetum</taxon>
    </lineage>
</organism>
<dbReference type="SUPFAM" id="SSF54637">
    <property type="entry name" value="Thioesterase/thiol ester dehydrase-isomerase"/>
    <property type="match status" value="1"/>
</dbReference>
<dbReference type="PANTHER" id="PTHR11066">
    <property type="entry name" value="ACYL-COA THIOESTERASE"/>
    <property type="match status" value="1"/>
</dbReference>
<dbReference type="InterPro" id="IPR003703">
    <property type="entry name" value="Acyl_CoA_thio"/>
</dbReference>
<dbReference type="Proteomes" id="UP001151760">
    <property type="component" value="Unassembled WGS sequence"/>
</dbReference>
<dbReference type="PANTHER" id="PTHR11066:SF34">
    <property type="entry name" value="ACYL-COENZYME A THIOESTERASE 8"/>
    <property type="match status" value="1"/>
</dbReference>
<reference evidence="1" key="1">
    <citation type="journal article" date="2022" name="Int. J. Mol. Sci.">
        <title>Draft Genome of Tanacetum Coccineum: Genomic Comparison of Closely Related Tanacetum-Family Plants.</title>
        <authorList>
            <person name="Yamashiro T."/>
            <person name="Shiraishi A."/>
            <person name="Nakayama K."/>
            <person name="Satake H."/>
        </authorList>
    </citation>
    <scope>NUCLEOTIDE SEQUENCE</scope>
</reference>
<evidence type="ECO:0000313" key="2">
    <source>
        <dbReference type="Proteomes" id="UP001151760"/>
    </source>
</evidence>
<dbReference type="EMBL" id="BQNB010009594">
    <property type="protein sequence ID" value="GJS65676.1"/>
    <property type="molecule type" value="Genomic_DNA"/>
</dbReference>
<sequence>MLFGKETLKMAFTSYGKARSRFLDIFIQTSIIGQSFNLSVRTVMETVKASRLSVWVQQAGFIALTKLTCLMLPHEHCSLLHSKSIWSEHTLETCSLVERILHLEPIEVDVYKGITPPDAPRYQKVFGGQIIGQARVNALAAASKTVDSLRIAHSLHAYFILAAYWVNPNLQENKS</sequence>
<dbReference type="Gene3D" id="3.10.129.10">
    <property type="entry name" value="Hotdog Thioesterase"/>
    <property type="match status" value="1"/>
</dbReference>
<evidence type="ECO:0000313" key="1">
    <source>
        <dbReference type="EMBL" id="GJS65676.1"/>
    </source>
</evidence>
<dbReference type="InterPro" id="IPR029069">
    <property type="entry name" value="HotDog_dom_sf"/>
</dbReference>
<keyword evidence="2" id="KW-1185">Reference proteome</keyword>
<reference evidence="1" key="2">
    <citation type="submission" date="2022-01" db="EMBL/GenBank/DDBJ databases">
        <authorList>
            <person name="Yamashiro T."/>
            <person name="Shiraishi A."/>
            <person name="Satake H."/>
            <person name="Nakayama K."/>
        </authorList>
    </citation>
    <scope>NUCLEOTIDE SEQUENCE</scope>
</reference>